<dbReference type="Proteomes" id="UP000186890">
    <property type="component" value="Unassembled WGS sequence"/>
</dbReference>
<organism evidence="1 2">
    <name type="scientific">Streptococcus cuniculi</name>
    <dbReference type="NCBI Taxonomy" id="1432788"/>
    <lineage>
        <taxon>Bacteria</taxon>
        <taxon>Bacillati</taxon>
        <taxon>Bacillota</taxon>
        <taxon>Bacilli</taxon>
        <taxon>Lactobacillales</taxon>
        <taxon>Streptococcaceae</taxon>
        <taxon>Streptococcus</taxon>
    </lineage>
</organism>
<comment type="caution">
    <text evidence="1">The sequence shown here is derived from an EMBL/GenBank/DDBJ whole genome shotgun (WGS) entry which is preliminary data.</text>
</comment>
<evidence type="ECO:0000313" key="2">
    <source>
        <dbReference type="Proteomes" id="UP000186890"/>
    </source>
</evidence>
<protein>
    <submittedName>
        <fullName evidence="1">Uncharacterized protein</fullName>
    </submittedName>
</protein>
<keyword evidence="2" id="KW-1185">Reference proteome</keyword>
<reference evidence="2" key="1">
    <citation type="submission" date="2016-12" db="EMBL/GenBank/DDBJ databases">
        <authorList>
            <person name="Gulvik C.A."/>
        </authorList>
    </citation>
    <scope>NUCLEOTIDE SEQUENCE [LARGE SCALE GENOMIC DNA]</scope>
    <source>
        <strain evidence="2">NED12-00049-6B</strain>
    </source>
</reference>
<evidence type="ECO:0000313" key="1">
    <source>
        <dbReference type="EMBL" id="OLF47273.1"/>
    </source>
</evidence>
<name>A0A1Q8E647_9STRE</name>
<sequence>MCNYEMEVIHHNLDCKCHRRREWIEVNGEMTPIEFSVDDPSKLPMSEEDKARIAMVLEQHLKNKKK</sequence>
<dbReference type="EMBL" id="MSJM01000007">
    <property type="protein sequence ID" value="OLF47273.1"/>
    <property type="molecule type" value="Genomic_DNA"/>
</dbReference>
<accession>A0A1Q8E647</accession>
<proteinExistence type="predicted"/>
<dbReference type="RefSeq" id="WP_075105274.1">
    <property type="nucleotide sequence ID" value="NZ_MSJM01000007.1"/>
</dbReference>
<dbReference type="AlphaFoldDB" id="A0A1Q8E647"/>
<gene>
    <name evidence="1" type="ORF">BU202_08070</name>
</gene>